<proteinExistence type="predicted"/>
<evidence type="ECO:0000313" key="2">
    <source>
        <dbReference type="Proteomes" id="UP000324222"/>
    </source>
</evidence>
<keyword evidence="2" id="KW-1185">Reference proteome</keyword>
<reference evidence="1 2" key="1">
    <citation type="submission" date="2019-05" db="EMBL/GenBank/DDBJ databases">
        <title>Another draft genome of Portunus trituberculatus and its Hox gene families provides insights of decapod evolution.</title>
        <authorList>
            <person name="Jeong J.-H."/>
            <person name="Song I."/>
            <person name="Kim S."/>
            <person name="Choi T."/>
            <person name="Kim D."/>
            <person name="Ryu S."/>
            <person name="Kim W."/>
        </authorList>
    </citation>
    <scope>NUCLEOTIDE SEQUENCE [LARGE SCALE GENOMIC DNA]</scope>
    <source>
        <tissue evidence="1">Muscle</tissue>
    </source>
</reference>
<dbReference type="AlphaFoldDB" id="A0A5B7CRH5"/>
<organism evidence="1 2">
    <name type="scientific">Portunus trituberculatus</name>
    <name type="common">Swimming crab</name>
    <name type="synonym">Neptunus trituberculatus</name>
    <dbReference type="NCBI Taxonomy" id="210409"/>
    <lineage>
        <taxon>Eukaryota</taxon>
        <taxon>Metazoa</taxon>
        <taxon>Ecdysozoa</taxon>
        <taxon>Arthropoda</taxon>
        <taxon>Crustacea</taxon>
        <taxon>Multicrustacea</taxon>
        <taxon>Malacostraca</taxon>
        <taxon>Eumalacostraca</taxon>
        <taxon>Eucarida</taxon>
        <taxon>Decapoda</taxon>
        <taxon>Pleocyemata</taxon>
        <taxon>Brachyura</taxon>
        <taxon>Eubrachyura</taxon>
        <taxon>Portunoidea</taxon>
        <taxon>Portunidae</taxon>
        <taxon>Portuninae</taxon>
        <taxon>Portunus</taxon>
    </lineage>
</organism>
<accession>A0A5B7CRH5</accession>
<comment type="caution">
    <text evidence="1">The sequence shown here is derived from an EMBL/GenBank/DDBJ whole genome shotgun (WGS) entry which is preliminary data.</text>
</comment>
<name>A0A5B7CRH5_PORTR</name>
<gene>
    <name evidence="1" type="ORF">E2C01_004797</name>
</gene>
<protein>
    <submittedName>
        <fullName evidence="1">Uncharacterized protein</fullName>
    </submittedName>
</protein>
<sequence>MEESRSKAQYHSHWARARSRAPAPFPRQAGGSCVRDLGEHICGTLITTFTGHDTLGITGEEAARRRHWYTLLPSYRPSSANDYDDYVIYIIKDWDNNLKTMFQLGIGNLAVCLSGRRPHESTRAEGASQDEAPYGRPSQRAFLLSVH</sequence>
<dbReference type="Proteomes" id="UP000324222">
    <property type="component" value="Unassembled WGS sequence"/>
</dbReference>
<evidence type="ECO:0000313" key="1">
    <source>
        <dbReference type="EMBL" id="MPC12119.1"/>
    </source>
</evidence>
<dbReference type="EMBL" id="VSRR010000198">
    <property type="protein sequence ID" value="MPC12119.1"/>
    <property type="molecule type" value="Genomic_DNA"/>
</dbReference>